<dbReference type="InterPro" id="IPR050979">
    <property type="entry name" value="LD-transpeptidase"/>
</dbReference>
<proteinExistence type="predicted"/>
<protein>
    <submittedName>
        <fullName evidence="9">L,D-transpeptidase</fullName>
        <ecNumber evidence="9">2.3.2.-</ecNumber>
    </submittedName>
</protein>
<dbReference type="SUPFAM" id="SSF141523">
    <property type="entry name" value="L,D-transpeptidase catalytic domain-like"/>
    <property type="match status" value="1"/>
</dbReference>
<accession>A0ABW0VZJ5</accession>
<evidence type="ECO:0000256" key="7">
    <source>
        <dbReference type="SAM" id="SignalP"/>
    </source>
</evidence>
<keyword evidence="7" id="KW-0732">Signal</keyword>
<evidence type="ECO:0000256" key="4">
    <source>
        <dbReference type="ARBA" id="ARBA00022984"/>
    </source>
</evidence>
<keyword evidence="10" id="KW-1185">Reference proteome</keyword>
<dbReference type="Pfam" id="PF03734">
    <property type="entry name" value="YkuD"/>
    <property type="match status" value="1"/>
</dbReference>
<evidence type="ECO:0000259" key="8">
    <source>
        <dbReference type="PROSITE" id="PS52029"/>
    </source>
</evidence>
<dbReference type="EMBL" id="JBHSOW010000047">
    <property type="protein sequence ID" value="MFC5650199.1"/>
    <property type="molecule type" value="Genomic_DNA"/>
</dbReference>
<reference evidence="10" key="1">
    <citation type="journal article" date="2019" name="Int. J. Syst. Evol. Microbiol.">
        <title>The Global Catalogue of Microorganisms (GCM) 10K type strain sequencing project: providing services to taxonomists for standard genome sequencing and annotation.</title>
        <authorList>
            <consortium name="The Broad Institute Genomics Platform"/>
            <consortium name="The Broad Institute Genome Sequencing Center for Infectious Disease"/>
            <person name="Wu L."/>
            <person name="Ma J."/>
        </authorList>
    </citation>
    <scope>NUCLEOTIDE SEQUENCE [LARGE SCALE GENOMIC DNA]</scope>
    <source>
        <strain evidence="10">CGMCC 1.3240</strain>
    </source>
</reference>
<dbReference type="PANTHER" id="PTHR30582">
    <property type="entry name" value="L,D-TRANSPEPTIDASE"/>
    <property type="match status" value="1"/>
</dbReference>
<sequence length="156" mass="17312">MKQAAISMILALVVSLTFSLTAANAQPVEDDMCLVINKTRNILSVYINNEPIYSFQIATGKGELTPVGEFKIANKIVNPWYVRKNIPSGDKRNPLGTRWMGLSVPNTGGYRYGIHGTNAPYSIGRSVSSGCIRMRNKDIEWLFRHIGVGTRVIIKK</sequence>
<dbReference type="InterPro" id="IPR038063">
    <property type="entry name" value="Transpep_catalytic_dom"/>
</dbReference>
<evidence type="ECO:0000313" key="10">
    <source>
        <dbReference type="Proteomes" id="UP001596047"/>
    </source>
</evidence>
<dbReference type="InterPro" id="IPR005490">
    <property type="entry name" value="LD_TPept_cat_dom"/>
</dbReference>
<evidence type="ECO:0000256" key="5">
    <source>
        <dbReference type="ARBA" id="ARBA00023316"/>
    </source>
</evidence>
<dbReference type="Gene3D" id="2.40.440.10">
    <property type="entry name" value="L,D-transpeptidase catalytic domain-like"/>
    <property type="match status" value="1"/>
</dbReference>
<comment type="caution">
    <text evidence="9">The sequence shown here is derived from an EMBL/GenBank/DDBJ whole genome shotgun (WGS) entry which is preliminary data.</text>
</comment>
<dbReference type="GO" id="GO:0016746">
    <property type="term" value="F:acyltransferase activity"/>
    <property type="evidence" value="ECO:0007669"/>
    <property type="project" value="UniProtKB-KW"/>
</dbReference>
<dbReference type="Proteomes" id="UP001596047">
    <property type="component" value="Unassembled WGS sequence"/>
</dbReference>
<organism evidence="9 10">
    <name type="scientific">Paenibacillus solisilvae</name>
    <dbReference type="NCBI Taxonomy" id="2486751"/>
    <lineage>
        <taxon>Bacteria</taxon>
        <taxon>Bacillati</taxon>
        <taxon>Bacillota</taxon>
        <taxon>Bacilli</taxon>
        <taxon>Bacillales</taxon>
        <taxon>Paenibacillaceae</taxon>
        <taxon>Paenibacillus</taxon>
    </lineage>
</organism>
<evidence type="ECO:0000256" key="3">
    <source>
        <dbReference type="ARBA" id="ARBA00022960"/>
    </source>
</evidence>
<evidence type="ECO:0000256" key="6">
    <source>
        <dbReference type="PROSITE-ProRule" id="PRU01373"/>
    </source>
</evidence>
<dbReference type="EC" id="2.3.2.-" evidence="9"/>
<feature type="signal peptide" evidence="7">
    <location>
        <begin position="1"/>
        <end position="25"/>
    </location>
</feature>
<dbReference type="PANTHER" id="PTHR30582:SF4">
    <property type="entry name" value="L,D-TRANSPEPTIDASE YQJB-RELATED"/>
    <property type="match status" value="1"/>
</dbReference>
<feature type="active site" description="Proton donor/acceptor" evidence="6">
    <location>
        <position position="115"/>
    </location>
</feature>
<keyword evidence="5 6" id="KW-0961">Cell wall biogenesis/degradation</keyword>
<dbReference type="RefSeq" id="WP_379188751.1">
    <property type="nucleotide sequence ID" value="NZ_JBHSOW010000047.1"/>
</dbReference>
<evidence type="ECO:0000256" key="2">
    <source>
        <dbReference type="ARBA" id="ARBA00022679"/>
    </source>
</evidence>
<dbReference type="CDD" id="cd16913">
    <property type="entry name" value="YkuD_like"/>
    <property type="match status" value="1"/>
</dbReference>
<feature type="chain" id="PRO_5046164181" evidence="7">
    <location>
        <begin position="26"/>
        <end position="156"/>
    </location>
</feature>
<evidence type="ECO:0000256" key="1">
    <source>
        <dbReference type="ARBA" id="ARBA00004752"/>
    </source>
</evidence>
<keyword evidence="4 6" id="KW-0573">Peptidoglycan synthesis</keyword>
<name>A0ABW0VZJ5_9BACL</name>
<feature type="domain" description="L,D-TPase catalytic" evidence="8">
    <location>
        <begin position="32"/>
        <end position="155"/>
    </location>
</feature>
<dbReference type="PROSITE" id="PS52029">
    <property type="entry name" value="LD_TPASE"/>
    <property type="match status" value="1"/>
</dbReference>
<gene>
    <name evidence="9" type="ORF">ACFPYJ_13895</name>
</gene>
<comment type="pathway">
    <text evidence="1 6">Cell wall biogenesis; peptidoglycan biosynthesis.</text>
</comment>
<keyword evidence="3 6" id="KW-0133">Cell shape</keyword>
<feature type="active site" description="Nucleophile" evidence="6">
    <location>
        <position position="131"/>
    </location>
</feature>
<keyword evidence="9" id="KW-0012">Acyltransferase</keyword>
<keyword evidence="2 9" id="KW-0808">Transferase</keyword>
<evidence type="ECO:0000313" key="9">
    <source>
        <dbReference type="EMBL" id="MFC5650199.1"/>
    </source>
</evidence>